<name>A0A3P1T4H1_9ACTN</name>
<comment type="function">
    <text evidence="1">Cell wall formation. Catalyzes epimerization of the terminal L-glutamate in UDP-N-acetyl-alpha-D-muramoyl-L-alanyl-L-glutamate.</text>
</comment>
<dbReference type="OrthoDB" id="9768152at2"/>
<dbReference type="InterPro" id="IPR058741">
    <property type="entry name" value="MurL_C"/>
</dbReference>
<proteinExistence type="inferred from homology"/>
<dbReference type="RefSeq" id="WP_124845366.1">
    <property type="nucleotide sequence ID" value="NZ_RQZG01000014.1"/>
</dbReference>
<comment type="catalytic activity">
    <reaction evidence="1">
        <text>UDP-N-acetyl-alpha-D-muramoyl-L-alanyl-L-glutamate + ATP + H2O = UDP-N-acetyl-alpha-D-muramoyl-L-alanyl-D-glutamate + AMP + diphosphate + H(+)</text>
        <dbReference type="Rhea" id="RHEA:58812"/>
        <dbReference type="ChEBI" id="CHEBI:15377"/>
        <dbReference type="ChEBI" id="CHEBI:15378"/>
        <dbReference type="ChEBI" id="CHEBI:30616"/>
        <dbReference type="ChEBI" id="CHEBI:33019"/>
        <dbReference type="ChEBI" id="CHEBI:83900"/>
        <dbReference type="ChEBI" id="CHEBI:142725"/>
        <dbReference type="ChEBI" id="CHEBI:456215"/>
        <dbReference type="EC" id="5.1.1.23"/>
    </reaction>
</comment>
<dbReference type="Proteomes" id="UP000280819">
    <property type="component" value="Unassembled WGS sequence"/>
</dbReference>
<comment type="similarity">
    <text evidence="1">Belongs to the MurL family.</text>
</comment>
<dbReference type="InterPro" id="IPR058740">
    <property type="entry name" value="MurL_N"/>
</dbReference>
<keyword evidence="1" id="KW-0573">Peptidoglycan synthesis</keyword>
<evidence type="ECO:0000256" key="1">
    <source>
        <dbReference type="HAMAP-Rule" id="MF_02209"/>
    </source>
</evidence>
<organism evidence="4 5">
    <name type="scientific">Arachnia propionica</name>
    <dbReference type="NCBI Taxonomy" id="1750"/>
    <lineage>
        <taxon>Bacteria</taxon>
        <taxon>Bacillati</taxon>
        <taxon>Actinomycetota</taxon>
        <taxon>Actinomycetes</taxon>
        <taxon>Propionibacteriales</taxon>
        <taxon>Propionibacteriaceae</taxon>
        <taxon>Arachnia</taxon>
    </lineage>
</organism>
<dbReference type="EC" id="5.1.1.23" evidence="1"/>
<keyword evidence="1" id="KW-0133">Cell shape</keyword>
<accession>A0A3P1T4H1</accession>
<feature type="domain" description="MurL C-terminal" evidence="2">
    <location>
        <begin position="309"/>
        <end position="411"/>
    </location>
</feature>
<dbReference type="Pfam" id="PF26299">
    <property type="entry name" value="MurL_N"/>
    <property type="match status" value="1"/>
</dbReference>
<evidence type="ECO:0000313" key="4">
    <source>
        <dbReference type="EMBL" id="RRD04065.1"/>
    </source>
</evidence>
<dbReference type="Pfam" id="PF26298">
    <property type="entry name" value="MurL_epimerase_C"/>
    <property type="match status" value="1"/>
</dbReference>
<dbReference type="InterPro" id="IPR043689">
    <property type="entry name" value="MurL"/>
</dbReference>
<gene>
    <name evidence="1" type="primary">murL</name>
    <name evidence="4" type="ORF">EII34_11835</name>
</gene>
<evidence type="ECO:0000259" key="3">
    <source>
        <dbReference type="Pfam" id="PF26299"/>
    </source>
</evidence>
<dbReference type="HAMAP" id="MF_02209">
    <property type="entry name" value="MurL"/>
    <property type="match status" value="1"/>
</dbReference>
<dbReference type="GO" id="GO:0071555">
    <property type="term" value="P:cell wall organization"/>
    <property type="evidence" value="ECO:0007669"/>
    <property type="project" value="UniProtKB-KW"/>
</dbReference>
<dbReference type="GO" id="GO:0009252">
    <property type="term" value="P:peptidoglycan biosynthetic process"/>
    <property type="evidence" value="ECO:0007669"/>
    <property type="project" value="UniProtKB-UniRule"/>
</dbReference>
<comment type="caution">
    <text evidence="4">The sequence shown here is derived from an EMBL/GenBank/DDBJ whole genome shotgun (WGS) entry which is preliminary data.</text>
</comment>
<evidence type="ECO:0000313" key="5">
    <source>
        <dbReference type="Proteomes" id="UP000280819"/>
    </source>
</evidence>
<dbReference type="GO" id="GO:0005737">
    <property type="term" value="C:cytoplasm"/>
    <property type="evidence" value="ECO:0007669"/>
    <property type="project" value="UniProtKB-UniRule"/>
</dbReference>
<dbReference type="UniPathway" id="UPA00219"/>
<reference evidence="4 5" key="1">
    <citation type="submission" date="2018-11" db="EMBL/GenBank/DDBJ databases">
        <title>Genomes From Bacteria Associated with the Canine Oral Cavity: a Test Case for Automated Genome-Based Taxonomic Assignment.</title>
        <authorList>
            <person name="Coil D.A."/>
            <person name="Jospin G."/>
            <person name="Darling A.E."/>
            <person name="Wallis C."/>
            <person name="Davis I.J."/>
            <person name="Harris S."/>
            <person name="Eisen J.A."/>
            <person name="Holcombe L.J."/>
            <person name="O'Flynn C."/>
        </authorList>
    </citation>
    <scope>NUCLEOTIDE SEQUENCE [LARGE SCALE GENOMIC DNA]</scope>
    <source>
        <strain evidence="4 5">OH887_COT-365</strain>
    </source>
</reference>
<dbReference type="GO" id="GO:0016855">
    <property type="term" value="F:racemase and epimerase activity, acting on amino acids and derivatives"/>
    <property type="evidence" value="ECO:0007669"/>
    <property type="project" value="UniProtKB-UniRule"/>
</dbReference>
<dbReference type="GO" id="GO:0051301">
    <property type="term" value="P:cell division"/>
    <property type="evidence" value="ECO:0007669"/>
    <property type="project" value="UniProtKB-KW"/>
</dbReference>
<protein>
    <recommendedName>
        <fullName evidence="1">UDP-N-acetyl-alpha-D-muramoyl-L-alanyl-L-glutamate epimerase</fullName>
        <ecNumber evidence="1">5.1.1.23</ecNumber>
    </recommendedName>
    <alternativeName>
        <fullName evidence="1">UDP-MurNAc-L-Ala-L-Glu epimerase</fullName>
    </alternativeName>
</protein>
<keyword evidence="1" id="KW-0413">Isomerase</keyword>
<dbReference type="EMBL" id="RQZG01000014">
    <property type="protein sequence ID" value="RRD04065.1"/>
    <property type="molecule type" value="Genomic_DNA"/>
</dbReference>
<feature type="domain" description="MurL N-terminal" evidence="3">
    <location>
        <begin position="40"/>
        <end position="286"/>
    </location>
</feature>
<dbReference type="GO" id="GO:0008360">
    <property type="term" value="P:regulation of cell shape"/>
    <property type="evidence" value="ECO:0007669"/>
    <property type="project" value="UniProtKB-KW"/>
</dbReference>
<keyword evidence="1" id="KW-0131">Cell cycle</keyword>
<keyword evidence="1" id="KW-0961">Cell wall biogenesis/degradation</keyword>
<sequence length="448" mass="49064">MLRTAWDGTEDCPRFEIHSPILEKELIRLPYVGVLPDGRPIRFEEQITLPAAPEKAPAKVVKALLRLLSLAASPSYYKAFTPCVVVVPDGLTGPEHDFLTAVISGGLGEFAYTNDLPEALHPEILSPRLQDRWQRGVASDRPISRTLVPVGGGKDSIVTIEALRDSGVDVHLIAVNPKRPQHDTARVAGRPLHEVTRQIDPRLLELNAEGVPNGHVPVTAINSLISLLTAVATGCDAVVFSNEASASFGNVEWQGQVVNHQWSKGIGFETLLRDVLPAEGPTYFSLLRPLTELRVARRFAEHRSYHPIFTSCNRAYRMAAGDGATWCGDCPKCRFVFLILAPFLPREELLDIWGGKDLLADGSQQDGFVDLLGAEGTLKPFECVGEPDECRVALTLLREHPDWAGHPALTAPGLAGVAASQVELERVFAWQSDEHCLPERFEEVARAV</sequence>
<evidence type="ECO:0000259" key="2">
    <source>
        <dbReference type="Pfam" id="PF26298"/>
    </source>
</evidence>
<keyword evidence="1" id="KW-0132">Cell division</keyword>
<comment type="pathway">
    <text evidence="1">Cell wall biogenesis; peptidoglycan biosynthesis.</text>
</comment>
<dbReference type="AlphaFoldDB" id="A0A3P1T4H1"/>